<keyword evidence="1" id="KW-0472">Membrane</keyword>
<feature type="transmembrane region" description="Helical" evidence="1">
    <location>
        <begin position="6"/>
        <end position="22"/>
    </location>
</feature>
<dbReference type="PANTHER" id="PTHR38602">
    <property type="entry name" value="INNER MEMBRANE PROTEIN-RELATED"/>
    <property type="match status" value="1"/>
</dbReference>
<keyword evidence="1" id="KW-1133">Transmembrane helix</keyword>
<gene>
    <name evidence="2" type="ORF">C7443_11634</name>
</gene>
<dbReference type="Pfam" id="PF09838">
    <property type="entry name" value="DUF2065"/>
    <property type="match status" value="1"/>
</dbReference>
<comment type="caution">
    <text evidence="2">The sequence shown here is derived from an EMBL/GenBank/DDBJ whole genome shotgun (WGS) entry which is preliminary data.</text>
</comment>
<dbReference type="AlphaFoldDB" id="A0A317MQA1"/>
<name>A0A317MQA1_9GAMM</name>
<evidence type="ECO:0000313" key="3">
    <source>
        <dbReference type="Proteomes" id="UP000246569"/>
    </source>
</evidence>
<dbReference type="EMBL" id="QGTJ01000016">
    <property type="protein sequence ID" value="PWV58528.1"/>
    <property type="molecule type" value="Genomic_DNA"/>
</dbReference>
<proteinExistence type="predicted"/>
<evidence type="ECO:0000313" key="2">
    <source>
        <dbReference type="EMBL" id="PWV58528.1"/>
    </source>
</evidence>
<dbReference type="Proteomes" id="UP000246569">
    <property type="component" value="Unassembled WGS sequence"/>
</dbReference>
<keyword evidence="3" id="KW-1185">Reference proteome</keyword>
<dbReference type="RefSeq" id="WP_110020498.1">
    <property type="nucleotide sequence ID" value="NZ_QGTJ01000016.1"/>
</dbReference>
<reference evidence="2 3" key="1">
    <citation type="submission" date="2018-05" db="EMBL/GenBank/DDBJ databases">
        <title>Genomic Encyclopedia of Type Strains, Phase IV (KMG-IV): sequencing the most valuable type-strain genomes for metagenomic binning, comparative biology and taxonomic classification.</title>
        <authorList>
            <person name="Goeker M."/>
        </authorList>
    </citation>
    <scope>NUCLEOTIDE SEQUENCE [LARGE SCALE GENOMIC DNA]</scope>
    <source>
        <strain evidence="2 3">DSM 23606</strain>
    </source>
</reference>
<organism evidence="2 3">
    <name type="scientific">Plasticicumulans acidivorans</name>
    <dbReference type="NCBI Taxonomy" id="886464"/>
    <lineage>
        <taxon>Bacteria</taxon>
        <taxon>Pseudomonadati</taxon>
        <taxon>Pseudomonadota</taxon>
        <taxon>Gammaproteobacteria</taxon>
        <taxon>Candidatus Competibacteraceae</taxon>
        <taxon>Plasticicumulans</taxon>
    </lineage>
</organism>
<dbReference type="OrthoDB" id="9182237at2"/>
<sequence>MWHDLMVAFALMMVMEGVGPFLSPHAVREALLGMARLNDRALRVCGLLCMIVGVVTLYWIR</sequence>
<feature type="transmembrane region" description="Helical" evidence="1">
    <location>
        <begin position="42"/>
        <end position="60"/>
    </location>
</feature>
<evidence type="ECO:0000256" key="1">
    <source>
        <dbReference type="SAM" id="Phobius"/>
    </source>
</evidence>
<evidence type="ECO:0008006" key="4">
    <source>
        <dbReference type="Google" id="ProtNLM"/>
    </source>
</evidence>
<keyword evidence="1" id="KW-0812">Transmembrane</keyword>
<accession>A0A317MQA1</accession>
<protein>
    <recommendedName>
        <fullName evidence="4">DUF2065 domain-containing protein</fullName>
    </recommendedName>
</protein>
<dbReference type="PANTHER" id="PTHR38602:SF1">
    <property type="entry name" value="INNER MEMBRANE PROTEIN"/>
    <property type="match status" value="1"/>
</dbReference>
<dbReference type="InterPro" id="IPR019201">
    <property type="entry name" value="DUF2065"/>
</dbReference>